<dbReference type="STRING" id="1121477.SAMN02745223_02130"/>
<dbReference type="EMBL" id="FQVC01000005">
    <property type="protein sequence ID" value="SHF22821.1"/>
    <property type="molecule type" value="Genomic_DNA"/>
</dbReference>
<evidence type="ECO:0000313" key="7">
    <source>
        <dbReference type="Proteomes" id="UP000033608"/>
    </source>
</evidence>
<proteinExistence type="inferred from homology"/>
<dbReference type="Proteomes" id="UP000033608">
    <property type="component" value="Unassembled WGS sequence"/>
</dbReference>
<sequence>MTIRIDRRHFLMGSTALLAAGAAGAMPAWAQDTRMRLFFWGGQDRADRTYGVSDLYAAGNPGVAIDGEVLPWGDYWPKLATQTAGGNAPDIIQMDYRFIVEYAKRNAIAPLDDFVGGTLTLDDFDADQLEGGKVDGKLYGISLGANSVAMMVNTAAFEEAGVEPPNRDTTYDDLRAMGEAFKSANIRGGMKVIADGSGTEPMLDNWIRQRGKSLYTPEGKLGLDADDMTEWFQLWAGMRADGICVDAETQALDTNGPLENTMIALGKAAMIPSNSNQLVAHQAINKDPLTVSSYPRIAAGVGGGHYRKPSMFFSIGGSGANKEAAASFISFFVNNPDAGKILGVERGIPCSAAVREAIAPTLDDKSQVALDFVANLGDLLGPLPASPPAAAGEIDVSLLRTMSQEVAFGARTPEDAGPAFVQGATEILERAS</sequence>
<accession>A0A0F5L1M8</accession>
<feature type="signal peptide" evidence="4">
    <location>
        <begin position="1"/>
        <end position="30"/>
    </location>
</feature>
<keyword evidence="7" id="KW-1185">Reference proteome</keyword>
<dbReference type="AlphaFoldDB" id="A0A0F5L1M8"/>
<evidence type="ECO:0000313" key="8">
    <source>
        <dbReference type="Proteomes" id="UP000184533"/>
    </source>
</evidence>
<keyword evidence="5" id="KW-0067">ATP-binding</keyword>
<dbReference type="Gene3D" id="3.40.190.10">
    <property type="entry name" value="Periplasmic binding protein-like II"/>
    <property type="match status" value="2"/>
</dbReference>
<evidence type="ECO:0000256" key="1">
    <source>
        <dbReference type="ARBA" id="ARBA00004418"/>
    </source>
</evidence>
<evidence type="ECO:0000256" key="4">
    <source>
        <dbReference type="SAM" id="SignalP"/>
    </source>
</evidence>
<dbReference type="PANTHER" id="PTHR43649:SF11">
    <property type="entry name" value="ABC TRANSPORTER SUBSTRATE-BINDING PROTEIN YESO-RELATED"/>
    <property type="match status" value="1"/>
</dbReference>
<keyword evidence="4" id="KW-0732">Signal</keyword>
<dbReference type="Proteomes" id="UP000184533">
    <property type="component" value="Unassembled WGS sequence"/>
</dbReference>
<dbReference type="InterPro" id="IPR006059">
    <property type="entry name" value="SBP"/>
</dbReference>
<dbReference type="InterPro" id="IPR050490">
    <property type="entry name" value="Bact_solute-bd_prot1"/>
</dbReference>
<feature type="chain" id="PRO_5015038263" evidence="4">
    <location>
        <begin position="31"/>
        <end position="432"/>
    </location>
</feature>
<protein>
    <submittedName>
        <fullName evidence="5">ABC transporter ATP-binding protein</fullName>
    </submittedName>
    <submittedName>
        <fullName evidence="6">Carbohydrate ABC transporter substrate-binding protein, CUT1 family (TC 3.A.1.1.-)</fullName>
    </submittedName>
</protein>
<keyword evidence="3" id="KW-0574">Periplasm</keyword>
<dbReference type="InterPro" id="IPR006311">
    <property type="entry name" value="TAT_signal"/>
</dbReference>
<dbReference type="GO" id="GO:0005524">
    <property type="term" value="F:ATP binding"/>
    <property type="evidence" value="ECO:0007669"/>
    <property type="project" value="UniProtKB-KW"/>
</dbReference>
<reference evidence="6 8" key="2">
    <citation type="submission" date="2016-11" db="EMBL/GenBank/DDBJ databases">
        <authorList>
            <person name="Jaros S."/>
            <person name="Januszkiewicz K."/>
            <person name="Wedrychowicz H."/>
        </authorList>
    </citation>
    <scope>NUCLEOTIDE SEQUENCE [LARGE SCALE GENOMIC DNA]</scope>
    <source>
        <strain evidence="6 8">DSM 17137</strain>
    </source>
</reference>
<gene>
    <name evidence="6" type="ORF">SAMN02745223_02130</name>
    <name evidence="5" type="ORF">VW29_20290</name>
</gene>
<dbReference type="PROSITE" id="PS51318">
    <property type="entry name" value="TAT"/>
    <property type="match status" value="1"/>
</dbReference>
<evidence type="ECO:0000313" key="5">
    <source>
        <dbReference type="EMBL" id="KKB76109.1"/>
    </source>
</evidence>
<dbReference type="EMBL" id="LAJF01000156">
    <property type="protein sequence ID" value="KKB76109.1"/>
    <property type="molecule type" value="Genomic_DNA"/>
</dbReference>
<comment type="similarity">
    <text evidence="2">Belongs to the bacterial solute-binding protein 1 family.</text>
</comment>
<name>A0A0F5L1M8_9HYPH</name>
<evidence type="ECO:0000256" key="3">
    <source>
        <dbReference type="ARBA" id="ARBA00022764"/>
    </source>
</evidence>
<dbReference type="PATRIC" id="fig|1121477.3.peg.844"/>
<dbReference type="RefSeq" id="WP_046137118.1">
    <property type="nucleotide sequence ID" value="NZ_FQVC01000005.1"/>
</dbReference>
<comment type="subcellular location">
    <subcellularLocation>
        <location evidence="1">Periplasm</location>
    </subcellularLocation>
</comment>
<organism evidence="5 7">
    <name type="scientific">Devosia limi DSM 17137</name>
    <dbReference type="NCBI Taxonomy" id="1121477"/>
    <lineage>
        <taxon>Bacteria</taxon>
        <taxon>Pseudomonadati</taxon>
        <taxon>Pseudomonadota</taxon>
        <taxon>Alphaproteobacteria</taxon>
        <taxon>Hyphomicrobiales</taxon>
        <taxon>Devosiaceae</taxon>
        <taxon>Devosia</taxon>
    </lineage>
</organism>
<dbReference type="SUPFAM" id="SSF53850">
    <property type="entry name" value="Periplasmic binding protein-like II"/>
    <property type="match status" value="1"/>
</dbReference>
<dbReference type="GO" id="GO:0042597">
    <property type="term" value="C:periplasmic space"/>
    <property type="evidence" value="ECO:0007669"/>
    <property type="project" value="UniProtKB-SubCell"/>
</dbReference>
<evidence type="ECO:0000313" key="6">
    <source>
        <dbReference type="EMBL" id="SHF22821.1"/>
    </source>
</evidence>
<reference evidence="5 7" key="1">
    <citation type="submission" date="2015-03" db="EMBL/GenBank/DDBJ databases">
        <authorList>
            <person name="Hassan Y.I."/>
            <person name="Lepp D."/>
            <person name="Zhou T."/>
        </authorList>
    </citation>
    <scope>NUCLEOTIDE SEQUENCE [LARGE SCALE GENOMIC DNA]</scope>
    <source>
        <strain evidence="5 7">DSM 17137</strain>
    </source>
</reference>
<dbReference type="PANTHER" id="PTHR43649">
    <property type="entry name" value="ARABINOSE-BINDING PROTEIN-RELATED"/>
    <property type="match status" value="1"/>
</dbReference>
<dbReference type="OrthoDB" id="7317090at2"/>
<keyword evidence="5" id="KW-0547">Nucleotide-binding</keyword>
<evidence type="ECO:0000256" key="2">
    <source>
        <dbReference type="ARBA" id="ARBA00008520"/>
    </source>
</evidence>
<dbReference type="Pfam" id="PF13416">
    <property type="entry name" value="SBP_bac_8"/>
    <property type="match status" value="1"/>
</dbReference>